<dbReference type="RefSeq" id="WP_068653221.1">
    <property type="nucleotide sequence ID" value="NZ_CP043611.1"/>
</dbReference>
<proteinExistence type="predicted"/>
<comment type="caution">
    <text evidence="1">The sequence shown here is derived from an EMBL/GenBank/DDBJ whole genome shotgun (WGS) entry which is preliminary data.</text>
</comment>
<sequence>MTFHSASNDFMMVSNKDSRRWKIELATDTLKELNSNLLNKTNLVNIDPISSVDVHDNMLTTKRLMWFGNVHLNSLAVLVTTYQFEVHKWVIQDYDLEAIDEGTIIIEVEDTTK</sequence>
<dbReference type="Proteomes" id="UP000077355">
    <property type="component" value="Unassembled WGS sequence"/>
</dbReference>
<accession>A0A168JBY7</accession>
<evidence type="ECO:0000313" key="2">
    <source>
        <dbReference type="Proteomes" id="UP000077355"/>
    </source>
</evidence>
<reference evidence="1 2" key="1">
    <citation type="submission" date="2016-03" db="EMBL/GenBank/DDBJ databases">
        <title>Draft genome sequence of Paenibacillus antarcticus CECT 5836.</title>
        <authorList>
            <person name="Shin S.-K."/>
            <person name="Yi H."/>
        </authorList>
    </citation>
    <scope>NUCLEOTIDE SEQUENCE [LARGE SCALE GENOMIC DNA]</scope>
    <source>
        <strain evidence="1 2">CECT 5836</strain>
    </source>
</reference>
<name>A0A168JBY7_9BACL</name>
<protein>
    <submittedName>
        <fullName evidence="1">Uncharacterized protein</fullName>
    </submittedName>
</protein>
<keyword evidence="2" id="KW-1185">Reference proteome</keyword>
<organism evidence="1 2">
    <name type="scientific">Paenibacillus antarcticus</name>
    <dbReference type="NCBI Taxonomy" id="253703"/>
    <lineage>
        <taxon>Bacteria</taxon>
        <taxon>Bacillati</taxon>
        <taxon>Bacillota</taxon>
        <taxon>Bacilli</taxon>
        <taxon>Bacillales</taxon>
        <taxon>Paenibacillaceae</taxon>
        <taxon>Paenibacillus</taxon>
    </lineage>
</organism>
<dbReference type="EMBL" id="LVJI01000054">
    <property type="protein sequence ID" value="OAB40422.1"/>
    <property type="molecule type" value="Genomic_DNA"/>
</dbReference>
<evidence type="ECO:0000313" key="1">
    <source>
        <dbReference type="EMBL" id="OAB40422.1"/>
    </source>
</evidence>
<gene>
    <name evidence="1" type="ORF">PBAT_24295</name>
</gene>
<dbReference type="AlphaFoldDB" id="A0A168JBY7"/>